<evidence type="ECO:0000256" key="1">
    <source>
        <dbReference type="ARBA" id="ARBA00001922"/>
    </source>
</evidence>
<dbReference type="CDD" id="cd00081">
    <property type="entry name" value="Hint"/>
    <property type="match status" value="2"/>
</dbReference>
<keyword evidence="8 13" id="KW-0560">Oxidoreductase</keyword>
<dbReference type="Pfam" id="PF14528">
    <property type="entry name" value="LAGLIDADG_3"/>
    <property type="match status" value="3"/>
</dbReference>
<comment type="similarity">
    <text evidence="2">Belongs to the ribonucleoside diphosphate reductase class-2 family.</text>
</comment>
<dbReference type="GO" id="GO:0031419">
    <property type="term" value="F:cobalamin binding"/>
    <property type="evidence" value="ECO:0007669"/>
    <property type="project" value="UniProtKB-KW"/>
</dbReference>
<sequence length="2202" mass="243293">MDMRDGYFFDEHAQAIARRQYLQPGDGDILGMFRRVAREIAKAEREEERSKWEEEFFRLMAEKRFSPGGRILAGAGTVHGNLLNCFVQGATENPPESFAGIMEVAKKLALVTKVGGGNGVNLDPYRSKGKRARRAVEGVAYLSAEHPDVEDFIRGLMRPPINPDGAKEEISLKNFARVVYGALSPELKALAERYGVRTVKEPPEGRILVPDDMGGIIDAAREAADLARKGQKPHVDFSLLRPEGAPIRGSGGTSSGPVSFLFEIFDNFLEWVAWGAEEAGPVATLRYVYAPVLRVVRQGGCLHPDTLVHTDRGTLRLRELVDPFRRGWQPHTLSVATDEGWRPSPEGYNNGVAPTLRVVLENGLEVQGTLNHKLKVLREDGTREWVELQDLRPGDWVIWVLDEHTGTPVQLAPLDEPLHPNTTPIRTPEVLTEDLAFLLGFFFGEGFVSGDRIGFSVHEEEPMREEAKRLFRELFGLELREERKPGDRSVTLVVRSRPLVTWLRKNGLLKGKARELEVPRAIRQSPRPVLAAFLRGLFEADGTITAGYPMLTTASKRLAQDVMVLLGGLGIPSKLLRYNPLPGRFSKAEHYRVRVVTAKGLERYLERIGVPKGSRLEALHGIKPDIRRESSWPLPHAEGLLKPLLTVTEKGRKGYASPYTPLRKDLLRYLRGERQLTATGYAMVLEKAQDLGLEAEPFPFNEYYVRVASVEPGGEILTLDLSVEGNHTYLANGLVSHNTRRGAGMATLSIEHPDLLDFLTAKDLDREKAEGDISTFNISVLATDRFLEAVEKDELWPVTPIEVPGKYYPYPVEGPYTGKLPPLPEREDGAKAIPLYGGKVPARWLWHEIAWHAWATGEPGLIFVDRVNALSALKGLGERYQIRSTNPCFVGSTRIPTERGLVPIEELAREGGSFYLVTDNRAPFGGRGAPLPGHGTAVRKAVRAFFTGVKPVVRLRTREGLEVTLTPDHLLLTPEGYREAGKLRPGEKILVQSGEGLFPKEESLPAQALAVVHERVATAGGRGGRGRADVRAQYRNLPTRWSRELGVALGWLLGDGYLREDGVGFYFSRKDFADLAWLPDLLRDWFGQGTLQETRSDTFHLHFNRIPAEFFQALGLKAARATEKRVPESLFRAPREAVVGFLQGLFSADGSVQINEKKQDATIRLASSSLALLQDVQLLLLNLGILGKIHKRREAARKALPDGKGALREYPVAPQYELILGGENRDRFAEVVGFLQEEKQSKLLAFLRHRPRGSYRKPFLATVASVEPAGEAPVYDLTEPVTHSLIANGLVAHNCGEIPLTVGEPCDLGAMNLAAYVKDGEFQMEEFRRDVRTAIRFLDNVLDVNKFALPDNEMAAKKLRRLGLGLMGLADALIKMGLPYDSEEARRKVYEIVSAMREEAIRASEALAEERGPFPLYEEHREYFQSLGIKPRRNVALLTVAPTGTTSMLMGVSSGIEPVFSPFVWRRIGGEYKPLLHPLFVELMEAYPPAPGFAKEGKWDWEKIVEEIQKDGHGSVQNLPFVPEAIRRVFLSAHDIHPLDHVRMQGAVQRAFDAEGYAANSISKCIAKGTLIPTSKGLIPIEEIAPPHPEDTFVPVEGLYTAEGYRITAHYYAGKKRGVRIRLDNGAELVGAWESHRLLTPEGWRLMRELKPGDVVLGKLVPSHGEGGLPIPEAKGLSLRTNARNLPLPERMSEDLALFLGMLAADGSTVEATGFVGIATKDPDVERVFQEVAGRLFGVEPKCTVDKRTGVRNLYLTSRRLVRFVEALIGKGAAQKRVPSQILQGSPGEKLAFLRGLTLDGYVHANMGLVVYEGRSQRLAYEAAELARSFGLPKVYQGRKKVLAPKETYYVHSVAVSGPLQELLEPLEAHKRAKVEARYKVFVPQEVLAATRVGTHHPGYVSLKSVRQREAQAVYNTTAERLGWPTEILAHRVVEVEEVGEVEMYDIEVEEVHRYVVNGLISHNTINLPNHATVEDVEAAYTEAYRTGCKGITVYRDGSREFQVLTVKKEAKEEKAGKTPEEAKPQEARAHEPGRPVYERPGRLMGFTDMVKLFAPDGSKRSFLVTVNTLEGRPIEVILTSGKAGDEANADSEALGRVVSIALQYGVPPEAIVRTLRGINGGLYGTYQGRLVSSKADLIAVALETVPQMAPGAPEDLSSAPVLSGGGIALAGAAPCPSCGEKALVREEGCWKCQACGYAKCG</sequence>
<dbReference type="GO" id="GO:0009263">
    <property type="term" value="P:deoxyribonucleotide biosynthetic process"/>
    <property type="evidence" value="ECO:0007669"/>
    <property type="project" value="UniProtKB-KW"/>
</dbReference>
<keyword evidence="6" id="KW-0068">Autocatalytic cleavage</keyword>
<evidence type="ECO:0000256" key="11">
    <source>
        <dbReference type="ARBA" id="ARBA00025437"/>
    </source>
</evidence>
<evidence type="ECO:0000259" key="15">
    <source>
        <dbReference type="PROSITE" id="PS50819"/>
    </source>
</evidence>
<name>Q5SM68_THET8</name>
<dbReference type="Gene3D" id="2.170.16.10">
    <property type="entry name" value="Hedgehog/Intein (Hint) domain"/>
    <property type="match status" value="4"/>
</dbReference>
<evidence type="ECO:0000313" key="16">
    <source>
        <dbReference type="EMBL" id="BAD69898.1"/>
    </source>
</evidence>
<dbReference type="SUPFAM" id="SSF51998">
    <property type="entry name" value="PFL-like glycyl radical enzymes"/>
    <property type="match status" value="4"/>
</dbReference>
<keyword evidence="17" id="KW-1185">Reference proteome</keyword>
<dbReference type="UniPathway" id="UPA00326"/>
<dbReference type="InterPro" id="IPR004042">
    <property type="entry name" value="Intein_endonuc_central"/>
</dbReference>
<evidence type="ECO:0000256" key="9">
    <source>
        <dbReference type="ARBA" id="ARBA00023116"/>
    </source>
</evidence>
<dbReference type="InterPro" id="IPR003586">
    <property type="entry name" value="Hint_dom_C"/>
</dbReference>
<keyword evidence="3" id="KW-0846">Cobalamin</keyword>
<reference evidence="16 17" key="1">
    <citation type="submission" date="2004-11" db="EMBL/GenBank/DDBJ databases">
        <title>Complete genome sequence of Thermus thermophilus HB8.</title>
        <authorList>
            <person name="Masui R."/>
            <person name="Kurokawa K."/>
            <person name="Nakagawa N."/>
            <person name="Tokunaga F."/>
            <person name="Koyama Y."/>
            <person name="Shibata T."/>
            <person name="Oshima T."/>
            <person name="Yokoyama S."/>
            <person name="Yasunaga T."/>
            <person name="Kuramitsu S."/>
        </authorList>
    </citation>
    <scope>NUCLEOTIDE SEQUENCE [LARGE SCALE GENOMIC DNA]</scope>
    <source>
        <strain evidence="17">ATCC 27634 / DSM 579 / HB8</strain>
    </source>
</reference>
<dbReference type="KEGG" id="ttj:TTHA0075"/>
<comment type="function">
    <text evidence="13">Provides the precursors necessary for DNA synthesis. Catalyzes the biosynthesis of deoxyribonucleotides from the corresponding ribonucleotides.</text>
</comment>
<dbReference type="InterPro" id="IPR030934">
    <property type="entry name" value="Intein_C"/>
</dbReference>
<comment type="catalytic activity">
    <reaction evidence="12 13">
        <text>a 2'-deoxyribonucleoside 5'-diphosphate + [thioredoxin]-disulfide + H2O = a ribonucleoside 5'-diphosphate + [thioredoxin]-dithiol</text>
        <dbReference type="Rhea" id="RHEA:23252"/>
        <dbReference type="Rhea" id="RHEA-COMP:10698"/>
        <dbReference type="Rhea" id="RHEA-COMP:10700"/>
        <dbReference type="ChEBI" id="CHEBI:15377"/>
        <dbReference type="ChEBI" id="CHEBI:29950"/>
        <dbReference type="ChEBI" id="CHEBI:50058"/>
        <dbReference type="ChEBI" id="CHEBI:57930"/>
        <dbReference type="ChEBI" id="CHEBI:73316"/>
        <dbReference type="EC" id="1.17.4.1"/>
    </reaction>
</comment>
<dbReference type="InterPro" id="IPR006142">
    <property type="entry name" value="INTEIN"/>
</dbReference>
<dbReference type="GO" id="GO:0004748">
    <property type="term" value="F:ribonucleoside-diphosphate reductase activity, thioredoxin disulfide as acceptor"/>
    <property type="evidence" value="ECO:0007669"/>
    <property type="project" value="UniProtKB-EC"/>
</dbReference>
<dbReference type="SUPFAM" id="SSF55608">
    <property type="entry name" value="Homing endonucleases"/>
    <property type="match status" value="3"/>
</dbReference>
<evidence type="ECO:0000256" key="14">
    <source>
        <dbReference type="SAM" id="MobiDB-lite"/>
    </source>
</evidence>
<evidence type="ECO:0000313" key="17">
    <source>
        <dbReference type="Proteomes" id="UP000000532"/>
    </source>
</evidence>
<feature type="region of interest" description="Disordered" evidence="14">
    <location>
        <begin position="2010"/>
        <end position="2041"/>
    </location>
</feature>
<dbReference type="SMART" id="SM00306">
    <property type="entry name" value="HintN"/>
    <property type="match status" value="3"/>
</dbReference>
<dbReference type="NCBIfam" id="TIGR01445">
    <property type="entry name" value="intein_Nterm"/>
    <property type="match status" value="2"/>
</dbReference>
<dbReference type="InterPro" id="IPR004860">
    <property type="entry name" value="LAGLIDADG_dom"/>
</dbReference>
<dbReference type="eggNOG" id="COG1372">
    <property type="taxonomic scope" value="Bacteria"/>
</dbReference>
<evidence type="ECO:0000256" key="8">
    <source>
        <dbReference type="ARBA" id="ARBA00023002"/>
    </source>
</evidence>
<dbReference type="PATRIC" id="fig|300852.9.peg.73"/>
<dbReference type="InterPro" id="IPR013509">
    <property type="entry name" value="RNR_lsu_N"/>
</dbReference>
<dbReference type="Pfam" id="PF00317">
    <property type="entry name" value="Ribonuc_red_lgN"/>
    <property type="match status" value="1"/>
</dbReference>
<dbReference type="InterPro" id="IPR024434">
    <property type="entry name" value="TSCPD_dom"/>
</dbReference>
<dbReference type="GO" id="GO:0071897">
    <property type="term" value="P:DNA biosynthetic process"/>
    <property type="evidence" value="ECO:0007669"/>
    <property type="project" value="UniProtKB-KW"/>
</dbReference>
<evidence type="ECO:0000256" key="7">
    <source>
        <dbReference type="ARBA" id="ARBA00023000"/>
    </source>
</evidence>
<dbReference type="PANTHER" id="PTHR43371:SF1">
    <property type="entry name" value="RIBONUCLEOSIDE-DIPHOSPHATE REDUCTASE"/>
    <property type="match status" value="1"/>
</dbReference>
<dbReference type="Proteomes" id="UP000000532">
    <property type="component" value="Chromosome"/>
</dbReference>
<dbReference type="PANTHER" id="PTHR43371">
    <property type="entry name" value="VITAMIN B12-DEPENDENT RIBONUCLEOTIDE REDUCTASE"/>
    <property type="match status" value="1"/>
</dbReference>
<dbReference type="PRINTS" id="PR00379">
    <property type="entry name" value="INTEIN"/>
</dbReference>
<dbReference type="EC" id="1.17.4.1" evidence="13"/>
<protein>
    <recommendedName>
        <fullName evidence="13">Ribonucleoside-diphosphate reductase</fullName>
        <ecNumber evidence="13">1.17.4.1</ecNumber>
    </recommendedName>
</protein>
<dbReference type="InterPro" id="IPR003587">
    <property type="entry name" value="Hint_dom_N"/>
</dbReference>
<evidence type="ECO:0000256" key="13">
    <source>
        <dbReference type="RuleBase" id="RU003410"/>
    </source>
</evidence>
<keyword evidence="7" id="KW-0651">Protein splicing</keyword>
<dbReference type="InterPro" id="IPR050862">
    <property type="entry name" value="RdRp_reductase_class-2"/>
</dbReference>
<proteinExistence type="inferred from homology"/>
<keyword evidence="4" id="KW-0237">DNA synthesis</keyword>
<keyword evidence="10" id="KW-0170">Cobalt</keyword>
<dbReference type="InterPro" id="IPR000788">
    <property type="entry name" value="RNR_lg_C"/>
</dbReference>
<accession>Q5SM68</accession>
<dbReference type="EMBL" id="AP008226">
    <property type="protein sequence ID" value="BAD69898.1"/>
    <property type="molecule type" value="Genomic_DNA"/>
</dbReference>
<evidence type="ECO:0000256" key="4">
    <source>
        <dbReference type="ARBA" id="ARBA00022634"/>
    </source>
</evidence>
<feature type="domain" description="DOD-type homing endonuclease" evidence="15">
    <location>
        <begin position="1699"/>
        <end position="1832"/>
    </location>
</feature>
<dbReference type="GO" id="GO:0005524">
    <property type="term" value="F:ATP binding"/>
    <property type="evidence" value="ECO:0007669"/>
    <property type="project" value="InterPro"/>
</dbReference>
<organism evidence="16 17">
    <name type="scientific">Thermus thermophilus (strain ATCC 27634 / DSM 579 / HB8)</name>
    <dbReference type="NCBI Taxonomy" id="300852"/>
    <lineage>
        <taxon>Bacteria</taxon>
        <taxon>Thermotogati</taxon>
        <taxon>Deinococcota</taxon>
        <taxon>Deinococci</taxon>
        <taxon>Thermales</taxon>
        <taxon>Thermaceae</taxon>
        <taxon>Thermus</taxon>
    </lineage>
</organism>
<comment type="cofactor">
    <cofactor evidence="1">
        <name>adenosylcob(III)alamin</name>
        <dbReference type="ChEBI" id="CHEBI:18408"/>
    </cofactor>
</comment>
<dbReference type="Pfam" id="PF02867">
    <property type="entry name" value="Ribonuc_red_lgC"/>
    <property type="match status" value="1"/>
</dbReference>
<dbReference type="EnsemblBacteria" id="BAD69898">
    <property type="protein sequence ID" value="BAD69898"/>
    <property type="gene ID" value="BAD69898"/>
</dbReference>
<dbReference type="GO" id="GO:0004519">
    <property type="term" value="F:endonuclease activity"/>
    <property type="evidence" value="ECO:0007669"/>
    <property type="project" value="InterPro"/>
</dbReference>
<evidence type="ECO:0000256" key="2">
    <source>
        <dbReference type="ARBA" id="ARBA00007405"/>
    </source>
</evidence>
<feature type="domain" description="DOD-type homing endonuclease" evidence="15">
    <location>
        <begin position="1048"/>
        <end position="1185"/>
    </location>
</feature>
<dbReference type="HOGENOM" id="CLU_000404_2_1_0"/>
<comment type="similarity">
    <text evidence="13">Belongs to the ribonucleoside diphosphate reductase large chain family.</text>
</comment>
<dbReference type="InterPro" id="IPR027434">
    <property type="entry name" value="Homing_endonucl"/>
</dbReference>
<dbReference type="Pfam" id="PF14890">
    <property type="entry name" value="Intein_splicing"/>
    <property type="match status" value="1"/>
</dbReference>
<evidence type="ECO:0000256" key="3">
    <source>
        <dbReference type="ARBA" id="ARBA00022628"/>
    </source>
</evidence>
<evidence type="ECO:0000256" key="10">
    <source>
        <dbReference type="ARBA" id="ARBA00023285"/>
    </source>
</evidence>
<evidence type="ECO:0000256" key="12">
    <source>
        <dbReference type="ARBA" id="ARBA00047754"/>
    </source>
</evidence>
<dbReference type="SMART" id="SM00305">
    <property type="entry name" value="HintC"/>
    <property type="match status" value="3"/>
</dbReference>
<dbReference type="PROSITE" id="PS50819">
    <property type="entry name" value="INTEIN_ENDONUCLEASE"/>
    <property type="match status" value="3"/>
</dbReference>
<dbReference type="InterPro" id="IPR036844">
    <property type="entry name" value="Hint_dom_sf"/>
</dbReference>
<dbReference type="eggNOG" id="COG0209">
    <property type="taxonomic scope" value="Bacteria"/>
</dbReference>
<dbReference type="Gene3D" id="3.10.28.10">
    <property type="entry name" value="Homing endonucleases"/>
    <property type="match status" value="3"/>
</dbReference>
<dbReference type="PROSITE" id="PS50818">
    <property type="entry name" value="INTEIN_C_TER"/>
    <property type="match status" value="3"/>
</dbReference>
<keyword evidence="9 13" id="KW-0215">Deoxyribonucleotide synthesis</keyword>
<evidence type="ECO:0000256" key="6">
    <source>
        <dbReference type="ARBA" id="ARBA00022813"/>
    </source>
</evidence>
<feature type="domain" description="DOD-type homing endonuclease" evidence="15">
    <location>
        <begin position="438"/>
        <end position="571"/>
    </location>
</feature>
<dbReference type="Gene3D" id="3.20.70.20">
    <property type="match status" value="5"/>
</dbReference>
<dbReference type="PROSITE" id="PS50817">
    <property type="entry name" value="INTEIN_N_TER"/>
    <property type="match status" value="2"/>
</dbReference>
<dbReference type="SUPFAM" id="SSF51294">
    <property type="entry name" value="Hedgehog/intein (Hint) domain"/>
    <property type="match status" value="3"/>
</dbReference>
<dbReference type="GO" id="GO:0016539">
    <property type="term" value="P:intein-mediated protein splicing"/>
    <property type="evidence" value="ECO:0007669"/>
    <property type="project" value="InterPro"/>
</dbReference>
<evidence type="ECO:0000256" key="5">
    <source>
        <dbReference type="ARBA" id="ARBA00022741"/>
    </source>
</evidence>
<keyword evidence="5" id="KW-0547">Nucleotide-binding</keyword>
<dbReference type="NCBIfam" id="TIGR01443">
    <property type="entry name" value="intein_Cterm"/>
    <property type="match status" value="3"/>
</dbReference>
<comment type="function">
    <text evidence="11">Catalyzes the reduction of ribonucleotides to deoxyribonucleotides. May function to provide a pool of deoxyribonucleotide precursors for DNA repair during oxygen limitation and/or for immediate growth after restoration of oxygen.</text>
</comment>
<dbReference type="Pfam" id="PF12637">
    <property type="entry name" value="TSCPD"/>
    <property type="match status" value="1"/>
</dbReference>
<dbReference type="InterPro" id="IPR006141">
    <property type="entry name" value="Intein_N"/>
</dbReference>
<gene>
    <name evidence="16" type="ordered locus">TTHA0075</name>
</gene>